<protein>
    <submittedName>
        <fullName evidence="1">Uncharacterized protein</fullName>
    </submittedName>
</protein>
<dbReference type="PRINTS" id="PR00021">
    <property type="entry name" value="PRORICH"/>
</dbReference>
<dbReference type="Proteomes" id="UP000053676">
    <property type="component" value="Unassembled WGS sequence"/>
</dbReference>
<dbReference type="AlphaFoldDB" id="W2SJF3"/>
<name>W2SJF3_NECAM</name>
<dbReference type="EMBL" id="KI669189">
    <property type="protein sequence ID" value="ETN68872.1"/>
    <property type="molecule type" value="Genomic_DNA"/>
</dbReference>
<reference evidence="2" key="1">
    <citation type="journal article" date="2014" name="Nat. Genet.">
        <title>Genome of the human hookworm Necator americanus.</title>
        <authorList>
            <person name="Tang Y.T."/>
            <person name="Gao X."/>
            <person name="Rosa B.A."/>
            <person name="Abubucker S."/>
            <person name="Hallsworth-Pepin K."/>
            <person name="Martin J."/>
            <person name="Tyagi R."/>
            <person name="Heizer E."/>
            <person name="Zhang X."/>
            <person name="Bhonagiri-Palsikar V."/>
            <person name="Minx P."/>
            <person name="Warren W.C."/>
            <person name="Wang Q."/>
            <person name="Zhan B."/>
            <person name="Hotez P.J."/>
            <person name="Sternberg P.W."/>
            <person name="Dougall A."/>
            <person name="Gaze S.T."/>
            <person name="Mulvenna J."/>
            <person name="Sotillo J."/>
            <person name="Ranganathan S."/>
            <person name="Rabelo E.M."/>
            <person name="Wilson R.K."/>
            <person name="Felgner P.L."/>
            <person name="Bethony J."/>
            <person name="Hawdon J.M."/>
            <person name="Gasser R.B."/>
            <person name="Loukas A."/>
            <person name="Mitreva M."/>
        </authorList>
    </citation>
    <scope>NUCLEOTIDE SEQUENCE [LARGE SCALE GENOMIC DNA]</scope>
</reference>
<organism evidence="1 2">
    <name type="scientific">Necator americanus</name>
    <name type="common">Human hookworm</name>
    <dbReference type="NCBI Taxonomy" id="51031"/>
    <lineage>
        <taxon>Eukaryota</taxon>
        <taxon>Metazoa</taxon>
        <taxon>Ecdysozoa</taxon>
        <taxon>Nematoda</taxon>
        <taxon>Chromadorea</taxon>
        <taxon>Rhabditida</taxon>
        <taxon>Rhabditina</taxon>
        <taxon>Rhabditomorpha</taxon>
        <taxon>Strongyloidea</taxon>
        <taxon>Ancylostomatidae</taxon>
        <taxon>Bunostominae</taxon>
        <taxon>Necator</taxon>
    </lineage>
</organism>
<keyword evidence="2" id="KW-1185">Reference proteome</keyword>
<dbReference type="KEGG" id="nai:NECAME_15592"/>
<sequence>MNCRLLRRFMRCKTKLLYNEGFPQIYRATCYFPKGLRPKPPCPCPDPPCPCPKPPCPCPKLPCPCPKLPCPCPEPPRGDGRRNLQEKIRLTKEKNTKQCKEYVSEVHVDREWLATIAFLSV</sequence>
<proteinExistence type="predicted"/>
<accession>W2SJF3</accession>
<gene>
    <name evidence="1" type="ORF">NECAME_15592</name>
</gene>
<evidence type="ECO:0000313" key="2">
    <source>
        <dbReference type="Proteomes" id="UP000053676"/>
    </source>
</evidence>
<evidence type="ECO:0000313" key="1">
    <source>
        <dbReference type="EMBL" id="ETN68872.1"/>
    </source>
</evidence>